<dbReference type="EMBL" id="SOCP01000006">
    <property type="protein sequence ID" value="TDV50723.1"/>
    <property type="molecule type" value="Genomic_DNA"/>
</dbReference>
<keyword evidence="2" id="KW-1185">Reference proteome</keyword>
<protein>
    <submittedName>
        <fullName evidence="1">Uncharacterized protein</fullName>
    </submittedName>
</protein>
<dbReference type="OrthoDB" id="4965795at2"/>
<sequence length="80" mass="9600">MLTPPDDVKTDMARASGIHELRWRIECKQWRMYYCEPLRLRLKRIMLGLPFSEKTTLDLQNDDIDEAVTRYNWWAETNPG</sequence>
<dbReference type="Proteomes" id="UP000294927">
    <property type="component" value="Unassembled WGS sequence"/>
</dbReference>
<organism evidence="1 2">
    <name type="scientific">Actinophytocola oryzae</name>
    <dbReference type="NCBI Taxonomy" id="502181"/>
    <lineage>
        <taxon>Bacteria</taxon>
        <taxon>Bacillati</taxon>
        <taxon>Actinomycetota</taxon>
        <taxon>Actinomycetes</taxon>
        <taxon>Pseudonocardiales</taxon>
        <taxon>Pseudonocardiaceae</taxon>
    </lineage>
</organism>
<evidence type="ECO:0000313" key="2">
    <source>
        <dbReference type="Proteomes" id="UP000294927"/>
    </source>
</evidence>
<accession>A0A4R7VM90</accession>
<dbReference type="AlphaFoldDB" id="A0A4R7VM90"/>
<dbReference type="RefSeq" id="WP_133903977.1">
    <property type="nucleotide sequence ID" value="NZ_SOCP01000006.1"/>
</dbReference>
<proteinExistence type="predicted"/>
<evidence type="ECO:0000313" key="1">
    <source>
        <dbReference type="EMBL" id="TDV50723.1"/>
    </source>
</evidence>
<reference evidence="1 2" key="1">
    <citation type="submission" date="2019-03" db="EMBL/GenBank/DDBJ databases">
        <title>Genomic Encyclopedia of Archaeal and Bacterial Type Strains, Phase II (KMG-II): from individual species to whole genera.</title>
        <authorList>
            <person name="Goeker M."/>
        </authorList>
    </citation>
    <scope>NUCLEOTIDE SEQUENCE [LARGE SCALE GENOMIC DNA]</scope>
    <source>
        <strain evidence="1 2">DSM 45499</strain>
    </source>
</reference>
<comment type="caution">
    <text evidence="1">The sequence shown here is derived from an EMBL/GenBank/DDBJ whole genome shotgun (WGS) entry which is preliminary data.</text>
</comment>
<name>A0A4R7VM90_9PSEU</name>
<gene>
    <name evidence="1" type="ORF">CLV71_10664</name>
</gene>